<dbReference type="SUPFAM" id="SSF56645">
    <property type="entry name" value="Acyl-CoA dehydrogenase NM domain-like"/>
    <property type="match status" value="1"/>
</dbReference>
<protein>
    <submittedName>
        <fullName evidence="10">Acyl-CoA dehydrogenase family protein</fullName>
    </submittedName>
</protein>
<accession>A0ABP7XU62</accession>
<evidence type="ECO:0000313" key="11">
    <source>
        <dbReference type="Proteomes" id="UP001501495"/>
    </source>
</evidence>
<reference evidence="11" key="1">
    <citation type="journal article" date="2019" name="Int. J. Syst. Evol. Microbiol.">
        <title>The Global Catalogue of Microorganisms (GCM) 10K type strain sequencing project: providing services to taxonomists for standard genome sequencing and annotation.</title>
        <authorList>
            <consortium name="The Broad Institute Genomics Platform"/>
            <consortium name="The Broad Institute Genome Sequencing Center for Infectious Disease"/>
            <person name="Wu L."/>
            <person name="Ma J."/>
        </authorList>
    </citation>
    <scope>NUCLEOTIDE SEQUENCE [LARGE SCALE GENOMIC DNA]</scope>
    <source>
        <strain evidence="11">JCM 16703</strain>
    </source>
</reference>
<dbReference type="Pfam" id="PF00441">
    <property type="entry name" value="Acyl-CoA_dh_1"/>
    <property type="match status" value="1"/>
</dbReference>
<keyword evidence="5" id="KW-0560">Oxidoreductase</keyword>
<gene>
    <name evidence="10" type="ORF">GCM10022215_35130</name>
</gene>
<dbReference type="Pfam" id="PF02770">
    <property type="entry name" value="Acyl-CoA_dh_M"/>
    <property type="match status" value="1"/>
</dbReference>
<dbReference type="Gene3D" id="1.20.140.10">
    <property type="entry name" value="Butyryl-CoA Dehydrogenase, subunit A, domain 3"/>
    <property type="match status" value="1"/>
</dbReference>
<evidence type="ECO:0000256" key="2">
    <source>
        <dbReference type="ARBA" id="ARBA00009347"/>
    </source>
</evidence>
<evidence type="ECO:0000259" key="9">
    <source>
        <dbReference type="Pfam" id="PF02771"/>
    </source>
</evidence>
<evidence type="ECO:0000256" key="1">
    <source>
        <dbReference type="ARBA" id="ARBA00001974"/>
    </source>
</evidence>
<comment type="cofactor">
    <cofactor evidence="1 5">
        <name>FAD</name>
        <dbReference type="ChEBI" id="CHEBI:57692"/>
    </cofactor>
</comment>
<dbReference type="InterPro" id="IPR046373">
    <property type="entry name" value="Acyl-CoA_Oxase/DH_mid-dom_sf"/>
</dbReference>
<dbReference type="EMBL" id="BAAAZH010000028">
    <property type="protein sequence ID" value="GAA4126072.1"/>
    <property type="molecule type" value="Genomic_DNA"/>
</dbReference>
<evidence type="ECO:0000256" key="3">
    <source>
        <dbReference type="ARBA" id="ARBA00022630"/>
    </source>
</evidence>
<dbReference type="InterPro" id="IPR006089">
    <property type="entry name" value="Acyl-CoA_DH_CS"/>
</dbReference>
<feature type="domain" description="Acyl-CoA oxidase/dehydrogenase middle" evidence="8">
    <location>
        <begin position="223"/>
        <end position="312"/>
    </location>
</feature>
<evidence type="ECO:0000256" key="5">
    <source>
        <dbReference type="RuleBase" id="RU362125"/>
    </source>
</evidence>
<dbReference type="InterPro" id="IPR037069">
    <property type="entry name" value="AcylCoA_DH/ox_N_sf"/>
</dbReference>
<dbReference type="Proteomes" id="UP001501495">
    <property type="component" value="Unassembled WGS sequence"/>
</dbReference>
<dbReference type="InterPro" id="IPR009075">
    <property type="entry name" value="AcylCo_DH/oxidase_C"/>
</dbReference>
<dbReference type="Gene3D" id="2.40.110.10">
    <property type="entry name" value="Butyryl-CoA Dehydrogenase, subunit A, domain 2"/>
    <property type="match status" value="1"/>
</dbReference>
<dbReference type="PANTHER" id="PTHR43884">
    <property type="entry name" value="ACYL-COA DEHYDROGENASE"/>
    <property type="match status" value="1"/>
</dbReference>
<dbReference type="SUPFAM" id="SSF47203">
    <property type="entry name" value="Acyl-CoA dehydrogenase C-terminal domain-like"/>
    <property type="match status" value="1"/>
</dbReference>
<dbReference type="PANTHER" id="PTHR43884:SF12">
    <property type="entry name" value="ISOVALERYL-COA DEHYDROGENASE, MITOCHONDRIAL-RELATED"/>
    <property type="match status" value="1"/>
</dbReference>
<feature type="domain" description="Acyl-CoA dehydrogenase/oxidase N-terminal" evidence="9">
    <location>
        <begin position="105"/>
        <end position="214"/>
    </location>
</feature>
<dbReference type="InterPro" id="IPR006091">
    <property type="entry name" value="Acyl-CoA_Oxase/DH_mid-dom"/>
</dbReference>
<comment type="caution">
    <text evidence="10">The sequence shown here is derived from an EMBL/GenBank/DDBJ whole genome shotgun (WGS) entry which is preliminary data.</text>
</comment>
<sequence>MDLTKSLPKLPSRWGPGGKHGLSSSETRDPIGYAVLALNKLAQSDVLDRVGLRKQAEQTVFTVTRSGFKTAAAAGRTFAKKGSGSKDGVRVAPASASGQFDLTPSEDEQMLVDVVSEYASEILRPAAGEANEACAAPEEVLQASLEIGVPILGVPEELGGIAEQRSAVAGTLVAEALAKGDMGLALAVLAPGAVATALGLWGTEAQQQTYLPAFTGDDVPAAALALNEPTVLFDVLEPGTTAVETAEGYVLNGVKSAVVRGAEAELFVVGASLAGKPVLFLVESTSAGLEVEGDPAMGLRAASLAKLTLTDVTVAKDAVLGATDGSTYAECVRLSRLGWCALAVGTAQAVLDYVTPYVKERTAFGEPIAHRQAVAFMVANIAIELQAMRLLTYQAAGRAAAGKDFAREVGLARKICTDKGMQIGLDGVQLLGGHGFTKEYPLERWYRDLRAVGVMEGSVLV</sequence>
<dbReference type="RefSeq" id="WP_344734774.1">
    <property type="nucleotide sequence ID" value="NZ_BAAAZH010000028.1"/>
</dbReference>
<evidence type="ECO:0000259" key="7">
    <source>
        <dbReference type="Pfam" id="PF00441"/>
    </source>
</evidence>
<proteinExistence type="inferred from homology"/>
<keyword evidence="11" id="KW-1185">Reference proteome</keyword>
<evidence type="ECO:0000259" key="8">
    <source>
        <dbReference type="Pfam" id="PF02770"/>
    </source>
</evidence>
<dbReference type="InterPro" id="IPR009100">
    <property type="entry name" value="AcylCoA_DH/oxidase_NM_dom_sf"/>
</dbReference>
<dbReference type="Gene3D" id="1.10.540.10">
    <property type="entry name" value="Acyl-CoA dehydrogenase/oxidase, N-terminal domain"/>
    <property type="match status" value="1"/>
</dbReference>
<organism evidence="10 11">
    <name type="scientific">Nocardioides fonticola</name>
    <dbReference type="NCBI Taxonomy" id="450363"/>
    <lineage>
        <taxon>Bacteria</taxon>
        <taxon>Bacillati</taxon>
        <taxon>Actinomycetota</taxon>
        <taxon>Actinomycetes</taxon>
        <taxon>Propionibacteriales</taxon>
        <taxon>Nocardioidaceae</taxon>
        <taxon>Nocardioides</taxon>
    </lineage>
</organism>
<comment type="similarity">
    <text evidence="2 5">Belongs to the acyl-CoA dehydrogenase family.</text>
</comment>
<evidence type="ECO:0000256" key="4">
    <source>
        <dbReference type="ARBA" id="ARBA00022827"/>
    </source>
</evidence>
<name>A0ABP7XU62_9ACTN</name>
<evidence type="ECO:0000256" key="6">
    <source>
        <dbReference type="SAM" id="MobiDB-lite"/>
    </source>
</evidence>
<keyword evidence="3 5" id="KW-0285">Flavoprotein</keyword>
<dbReference type="Pfam" id="PF02771">
    <property type="entry name" value="Acyl-CoA_dh_N"/>
    <property type="match status" value="1"/>
</dbReference>
<keyword evidence="4 5" id="KW-0274">FAD</keyword>
<dbReference type="InterPro" id="IPR036250">
    <property type="entry name" value="AcylCo_DH-like_C"/>
</dbReference>
<dbReference type="PROSITE" id="PS00073">
    <property type="entry name" value="ACYL_COA_DH_2"/>
    <property type="match status" value="1"/>
</dbReference>
<feature type="domain" description="Acyl-CoA dehydrogenase/oxidase C-terminal" evidence="7">
    <location>
        <begin position="332"/>
        <end position="458"/>
    </location>
</feature>
<dbReference type="InterPro" id="IPR013786">
    <property type="entry name" value="AcylCoA_DH/ox_N"/>
</dbReference>
<feature type="region of interest" description="Disordered" evidence="6">
    <location>
        <begin position="1"/>
        <end position="26"/>
    </location>
</feature>
<evidence type="ECO:0000313" key="10">
    <source>
        <dbReference type="EMBL" id="GAA4126072.1"/>
    </source>
</evidence>